<organism evidence="4 5">
    <name type="scientific">Herbinix luporum</name>
    <dbReference type="NCBI Taxonomy" id="1679721"/>
    <lineage>
        <taxon>Bacteria</taxon>
        <taxon>Bacillati</taxon>
        <taxon>Bacillota</taxon>
        <taxon>Clostridia</taxon>
        <taxon>Lachnospirales</taxon>
        <taxon>Lachnospiraceae</taxon>
        <taxon>Herbinix</taxon>
    </lineage>
</organism>
<dbReference type="AlphaFoldDB" id="A0A0K8J400"/>
<protein>
    <submittedName>
        <fullName evidence="4">Uncharacterized protein</fullName>
    </submittedName>
</protein>
<reference evidence="5" key="1">
    <citation type="submission" date="2015-09" db="EMBL/GenBank/DDBJ databases">
        <authorList>
            <person name="Wibberg D."/>
        </authorList>
    </citation>
    <scope>NUCLEOTIDE SEQUENCE [LARGE SCALE GENOMIC DNA]</scope>
    <source>
        <strain evidence="5">SD1D</strain>
    </source>
</reference>
<dbReference type="EMBL" id="LN879430">
    <property type="protein sequence ID" value="CUH92381.1"/>
    <property type="molecule type" value="Genomic_DNA"/>
</dbReference>
<dbReference type="InterPro" id="IPR003488">
    <property type="entry name" value="DprA"/>
</dbReference>
<dbReference type="Pfam" id="PF17782">
    <property type="entry name" value="WHD_DprA"/>
    <property type="match status" value="1"/>
</dbReference>
<dbReference type="Proteomes" id="UP000196053">
    <property type="component" value="Chromosome I"/>
</dbReference>
<evidence type="ECO:0000256" key="1">
    <source>
        <dbReference type="ARBA" id="ARBA00006525"/>
    </source>
</evidence>
<accession>A0A0K8J400</accession>
<proteinExistence type="inferred from homology"/>
<dbReference type="OrthoDB" id="9785707at2"/>
<dbReference type="PANTHER" id="PTHR43022">
    <property type="entry name" value="PROTEIN SMF"/>
    <property type="match status" value="1"/>
</dbReference>
<dbReference type="SUPFAM" id="SSF102405">
    <property type="entry name" value="MCP/YpsA-like"/>
    <property type="match status" value="1"/>
</dbReference>
<keyword evidence="5" id="KW-1185">Reference proteome</keyword>
<comment type="similarity">
    <text evidence="1">Belongs to the DprA/Smf family.</text>
</comment>
<dbReference type="NCBIfam" id="TIGR00732">
    <property type="entry name" value="dprA"/>
    <property type="match status" value="1"/>
</dbReference>
<sequence>MQSIGVSKMNTKSDQEIYNYWIGGFFNFSAKKILAILNLFGSSKELFYASDKAMEEMCNICSKKGVRITKRDMELLKSRRDINLLMKSLEYLKEHSIDYVTLLDNTYPDKLRHIYNPPFLLYLKGNPFPVHKKAIAIIGARECSAYGKEIARNLAGALAREDIVIISGLARGVDSYAHQGCLLVEGSTYGILGCGIDICYPKENINIYMDMQKKGGVISEYGPGIKPLAYNFPMRNRIISALSDGIVIIEAREKSGSLITVDMGLDQGKNIYAVPGRITDKLSMGCNNLIKMGAKVVTSPQDILEDFSYYCSRAKSDEKDLNIILNKEEEAIYNLLSLNPRHIDQLVDLSGISIDKLMEYLLSLELKNFVDQPRKNYYIRKEVW</sequence>
<evidence type="ECO:0000259" key="2">
    <source>
        <dbReference type="Pfam" id="PF02481"/>
    </source>
</evidence>
<dbReference type="KEGG" id="hsd:SD1D_0833"/>
<evidence type="ECO:0000259" key="3">
    <source>
        <dbReference type="Pfam" id="PF17782"/>
    </source>
</evidence>
<evidence type="ECO:0000313" key="4">
    <source>
        <dbReference type="EMBL" id="CUH92381.1"/>
    </source>
</evidence>
<dbReference type="InterPro" id="IPR057666">
    <property type="entry name" value="DrpA_SLOG"/>
</dbReference>
<dbReference type="Pfam" id="PF02481">
    <property type="entry name" value="DNA_processg_A"/>
    <property type="match status" value="1"/>
</dbReference>
<dbReference type="InterPro" id="IPR041614">
    <property type="entry name" value="DprA_WH"/>
</dbReference>
<feature type="domain" description="DprA winged helix" evidence="3">
    <location>
        <begin position="325"/>
        <end position="372"/>
    </location>
</feature>
<dbReference type="GO" id="GO:0009294">
    <property type="term" value="P:DNA-mediated transformation"/>
    <property type="evidence" value="ECO:0007669"/>
    <property type="project" value="InterPro"/>
</dbReference>
<name>A0A0K8J400_9FIRM</name>
<dbReference type="Gene3D" id="1.10.10.10">
    <property type="entry name" value="Winged helix-like DNA-binding domain superfamily/Winged helix DNA-binding domain"/>
    <property type="match status" value="1"/>
</dbReference>
<dbReference type="InterPro" id="IPR036388">
    <property type="entry name" value="WH-like_DNA-bd_sf"/>
</dbReference>
<evidence type="ECO:0000313" key="5">
    <source>
        <dbReference type="Proteomes" id="UP000196053"/>
    </source>
</evidence>
<gene>
    <name evidence="4" type="ORF">SD1D_0833</name>
</gene>
<feature type="domain" description="Smf/DprA SLOG" evidence="2">
    <location>
        <begin position="99"/>
        <end position="307"/>
    </location>
</feature>
<dbReference type="Gene3D" id="3.40.50.450">
    <property type="match status" value="1"/>
</dbReference>
<dbReference type="PANTHER" id="PTHR43022:SF1">
    <property type="entry name" value="PROTEIN SMF"/>
    <property type="match status" value="1"/>
</dbReference>